<evidence type="ECO:0000313" key="2">
    <source>
        <dbReference type="EMBL" id="GAJ95815.1"/>
    </source>
</evidence>
<accession>A0AA87U787</accession>
<proteinExistence type="predicted"/>
<evidence type="ECO:0000313" key="3">
    <source>
        <dbReference type="Proteomes" id="UP000026941"/>
    </source>
</evidence>
<organism evidence="2 3">
    <name type="scientific">Rhizobium rhizogenes NBRC 13257</name>
    <dbReference type="NCBI Taxonomy" id="1220581"/>
    <lineage>
        <taxon>Bacteria</taxon>
        <taxon>Pseudomonadati</taxon>
        <taxon>Pseudomonadota</taxon>
        <taxon>Alphaproteobacteria</taxon>
        <taxon>Hyphomicrobiales</taxon>
        <taxon>Rhizobiaceae</taxon>
        <taxon>Rhizobium/Agrobacterium group</taxon>
        <taxon>Rhizobium</taxon>
    </lineage>
</organism>
<dbReference type="EMBL" id="BAYX01000013">
    <property type="protein sequence ID" value="GAJ95815.1"/>
    <property type="molecule type" value="Genomic_DNA"/>
</dbReference>
<reference evidence="2 3" key="1">
    <citation type="submission" date="2014-05" db="EMBL/GenBank/DDBJ databases">
        <title>Whole genome shotgun sequence of Rhizobium rhizogenes NBRC 13257.</title>
        <authorList>
            <person name="Katano-Makiyama Y."/>
            <person name="Hosoyama A."/>
            <person name="Hashimoto M."/>
            <person name="Hosoyama Y."/>
            <person name="Noguchi M."/>
            <person name="Tsuchikane K."/>
            <person name="Kimura A."/>
            <person name="Ohji S."/>
            <person name="Ichikawa N."/>
            <person name="Yamazoe A."/>
            <person name="Fujita N."/>
        </authorList>
    </citation>
    <scope>NUCLEOTIDE SEQUENCE [LARGE SCALE GENOMIC DNA]</scope>
    <source>
        <strain evidence="2 3">NBRC 13257</strain>
    </source>
</reference>
<name>A0AA87U787_RHIRH</name>
<dbReference type="Proteomes" id="UP000026941">
    <property type="component" value="Unassembled WGS sequence"/>
</dbReference>
<feature type="compositionally biased region" description="Polar residues" evidence="1">
    <location>
        <begin position="210"/>
        <end position="226"/>
    </location>
</feature>
<feature type="compositionally biased region" description="Polar residues" evidence="1">
    <location>
        <begin position="171"/>
        <end position="185"/>
    </location>
</feature>
<feature type="region of interest" description="Disordered" evidence="1">
    <location>
        <begin position="171"/>
        <end position="226"/>
    </location>
</feature>
<dbReference type="AlphaFoldDB" id="A0AA87U787"/>
<evidence type="ECO:0000256" key="1">
    <source>
        <dbReference type="SAM" id="MobiDB-lite"/>
    </source>
</evidence>
<gene>
    <name evidence="2" type="primary">virB1</name>
    <name evidence="2" type="ORF">RRH01S_13_01760</name>
</gene>
<protein>
    <submittedName>
        <fullName evidence="2">Type IV secretory system protein VirB1</fullName>
    </submittedName>
</protein>
<sequence length="226" mass="24462">MVLTMAVSFTDLAQTCAPAIAIETLAAVVSLESQFQPFDIRVGESSSLHEQPKSKAEAIETATALMAEHQDVQLGLGGIGIAELRKLDLSIADAFDPCLNLKATATLLDGYYRLAVRAGATRQQAERVMLQSYYGRSDPSVGKMAQYDDQVKSEAKRLSKMLSAIAIGQSIGRQTVPEPQTSDPSLNGEERPLPERSAPPPSWDVFHAARQSSALVFQNDQPEQSE</sequence>
<comment type="caution">
    <text evidence="2">The sequence shown here is derived from an EMBL/GenBank/DDBJ whole genome shotgun (WGS) entry which is preliminary data.</text>
</comment>
<dbReference type="CDD" id="cd16892">
    <property type="entry name" value="LT_VirB1-like"/>
    <property type="match status" value="1"/>
</dbReference>